<dbReference type="Proteomes" id="UP001164746">
    <property type="component" value="Chromosome 14"/>
</dbReference>
<sequence length="88" mass="10401">MWFGRITEENKDLTISITVNRLKEIELLFKCWIEKDYASRREVQALLGNLNFIGACCRSRLNECDSVNLHSVYPAFQCYDLQYDKTMQ</sequence>
<gene>
    <name evidence="1" type="ORF">MAR_011322</name>
</gene>
<dbReference type="EMBL" id="CP111025">
    <property type="protein sequence ID" value="WAR25618.1"/>
    <property type="molecule type" value="Genomic_DNA"/>
</dbReference>
<reference evidence="1" key="1">
    <citation type="submission" date="2022-11" db="EMBL/GenBank/DDBJ databases">
        <title>Centuries of genome instability and evolution in soft-shell clam transmissible cancer (bioRxiv).</title>
        <authorList>
            <person name="Hart S.F.M."/>
            <person name="Yonemitsu M.A."/>
            <person name="Giersch R.M."/>
            <person name="Beal B.F."/>
            <person name="Arriagada G."/>
            <person name="Davis B.W."/>
            <person name="Ostrander E.A."/>
            <person name="Goff S.P."/>
            <person name="Metzger M.J."/>
        </authorList>
    </citation>
    <scope>NUCLEOTIDE SEQUENCE</scope>
    <source>
        <strain evidence="1">MELC-2E11</strain>
        <tissue evidence="1">Siphon/mantle</tissue>
    </source>
</reference>
<name>A0ABY7FTT1_MYAAR</name>
<protein>
    <submittedName>
        <fullName evidence="1">Uncharacterized protein</fullName>
    </submittedName>
</protein>
<accession>A0ABY7FTT1</accession>
<evidence type="ECO:0000313" key="1">
    <source>
        <dbReference type="EMBL" id="WAR25618.1"/>
    </source>
</evidence>
<proteinExistence type="predicted"/>
<evidence type="ECO:0000313" key="2">
    <source>
        <dbReference type="Proteomes" id="UP001164746"/>
    </source>
</evidence>
<keyword evidence="2" id="KW-1185">Reference proteome</keyword>
<organism evidence="1 2">
    <name type="scientific">Mya arenaria</name>
    <name type="common">Soft-shell clam</name>
    <dbReference type="NCBI Taxonomy" id="6604"/>
    <lineage>
        <taxon>Eukaryota</taxon>
        <taxon>Metazoa</taxon>
        <taxon>Spiralia</taxon>
        <taxon>Lophotrochozoa</taxon>
        <taxon>Mollusca</taxon>
        <taxon>Bivalvia</taxon>
        <taxon>Autobranchia</taxon>
        <taxon>Heteroconchia</taxon>
        <taxon>Euheterodonta</taxon>
        <taxon>Imparidentia</taxon>
        <taxon>Neoheterodontei</taxon>
        <taxon>Myida</taxon>
        <taxon>Myoidea</taxon>
        <taxon>Myidae</taxon>
        <taxon>Mya</taxon>
    </lineage>
</organism>